<gene>
    <name evidence="1" type="ORF">HLH28_17805</name>
</gene>
<name>A0A7W4PMU7_9PROT</name>
<proteinExistence type="predicted"/>
<evidence type="ECO:0000313" key="2">
    <source>
        <dbReference type="Proteomes" id="UP000578030"/>
    </source>
</evidence>
<accession>A0A7W4PMU7</accession>
<dbReference type="Proteomes" id="UP000578030">
    <property type="component" value="Unassembled WGS sequence"/>
</dbReference>
<organism evidence="1 2">
    <name type="scientific">Gluconacetobacter tumulisoli</name>
    <dbReference type="NCBI Taxonomy" id="1286189"/>
    <lineage>
        <taxon>Bacteria</taxon>
        <taxon>Pseudomonadati</taxon>
        <taxon>Pseudomonadota</taxon>
        <taxon>Alphaproteobacteria</taxon>
        <taxon>Acetobacterales</taxon>
        <taxon>Acetobacteraceae</taxon>
        <taxon>Gluconacetobacter</taxon>
    </lineage>
</organism>
<evidence type="ECO:0000313" key="1">
    <source>
        <dbReference type="EMBL" id="MBB2203393.1"/>
    </source>
</evidence>
<keyword evidence="2" id="KW-1185">Reference proteome</keyword>
<sequence>MSSQSGRILSRNILGSSFLETFGDVVSSVLPKHDIPTFCERLLSMFQNYPPIDRTRRNLGSLAVASLTVAEFYSKFQISDIELDECRATGTASGGVIKNAFISQLDCRGANLSAVQFENTSVISLIADRETVLPDSFPEPQQIRDISRSAGTIFSPEECRAWINDHLENPPTEDISLVPVTLKQHPAIKLLQRACRIRQYWLRRGDDIYAARILDDAWWPAIERLLAANDLLKVELRQASGTDARFVHVRQADDILVENENDPAVVRFYRELVAELTEGSL</sequence>
<dbReference type="AlphaFoldDB" id="A0A7W4PMU7"/>
<dbReference type="RefSeq" id="WP_182961933.1">
    <property type="nucleotide sequence ID" value="NZ_JABEQM010000036.1"/>
</dbReference>
<protein>
    <submittedName>
        <fullName evidence="1">Uncharacterized protein</fullName>
    </submittedName>
</protein>
<comment type="caution">
    <text evidence="1">The sequence shown here is derived from an EMBL/GenBank/DDBJ whole genome shotgun (WGS) entry which is preliminary data.</text>
</comment>
<dbReference type="EMBL" id="JABEQM010000036">
    <property type="protein sequence ID" value="MBB2203393.1"/>
    <property type="molecule type" value="Genomic_DNA"/>
</dbReference>
<reference evidence="1 2" key="1">
    <citation type="submission" date="2020-04" db="EMBL/GenBank/DDBJ databases">
        <title>Description of novel Gluconacetobacter.</title>
        <authorList>
            <person name="Sombolestani A."/>
        </authorList>
    </citation>
    <scope>NUCLEOTIDE SEQUENCE [LARGE SCALE GENOMIC DNA]</scope>
    <source>
        <strain evidence="1 2">LMG 27802</strain>
    </source>
</reference>